<dbReference type="GO" id="GO:0005634">
    <property type="term" value="C:nucleus"/>
    <property type="evidence" value="ECO:0007669"/>
    <property type="project" value="UniProtKB-SubCell"/>
</dbReference>
<feature type="region of interest" description="Disordered" evidence="3">
    <location>
        <begin position="530"/>
        <end position="581"/>
    </location>
</feature>
<name>A0A8H8NZ66_9AGAM</name>
<evidence type="ECO:0000313" key="4">
    <source>
        <dbReference type="EMBL" id="QRW21006.1"/>
    </source>
</evidence>
<feature type="region of interest" description="Disordered" evidence="3">
    <location>
        <begin position="1513"/>
        <end position="1596"/>
    </location>
</feature>
<feature type="compositionally biased region" description="Polar residues" evidence="3">
    <location>
        <begin position="633"/>
        <end position="646"/>
    </location>
</feature>
<feature type="compositionally biased region" description="Basic and acidic residues" evidence="3">
    <location>
        <begin position="279"/>
        <end position="297"/>
    </location>
</feature>
<feature type="region of interest" description="Disordered" evidence="3">
    <location>
        <begin position="140"/>
        <end position="187"/>
    </location>
</feature>
<feature type="compositionally biased region" description="Polar residues" evidence="3">
    <location>
        <begin position="654"/>
        <end position="679"/>
    </location>
</feature>
<feature type="region of interest" description="Disordered" evidence="3">
    <location>
        <begin position="699"/>
        <end position="726"/>
    </location>
</feature>
<comment type="subcellular location">
    <subcellularLocation>
        <location evidence="1">Nucleus</location>
    </subcellularLocation>
</comment>
<feature type="compositionally biased region" description="Acidic residues" evidence="3">
    <location>
        <begin position="982"/>
        <end position="995"/>
    </location>
</feature>
<dbReference type="InterPro" id="IPR021858">
    <property type="entry name" value="Fun_TF"/>
</dbReference>
<feature type="compositionally biased region" description="Polar residues" evidence="3">
    <location>
        <begin position="326"/>
        <end position="335"/>
    </location>
</feature>
<dbReference type="GO" id="GO:0000981">
    <property type="term" value="F:DNA-binding transcription factor activity, RNA polymerase II-specific"/>
    <property type="evidence" value="ECO:0007669"/>
    <property type="project" value="InterPro"/>
</dbReference>
<accession>A0A8H8NZ66</accession>
<feature type="region of interest" description="Disordered" evidence="3">
    <location>
        <begin position="1"/>
        <end position="49"/>
    </location>
</feature>
<dbReference type="RefSeq" id="XP_043181243.1">
    <property type="nucleotide sequence ID" value="XM_043325811.1"/>
</dbReference>
<feature type="region of interest" description="Disordered" evidence="3">
    <location>
        <begin position="1046"/>
        <end position="1069"/>
    </location>
</feature>
<feature type="region of interest" description="Disordered" evidence="3">
    <location>
        <begin position="83"/>
        <end position="116"/>
    </location>
</feature>
<protein>
    <submittedName>
        <fullName evidence="4">Fungal specific transcription factor domain</fullName>
    </submittedName>
</protein>
<dbReference type="InterPro" id="IPR001138">
    <property type="entry name" value="Zn2Cys6_DnaBD"/>
</dbReference>
<dbReference type="EMBL" id="CP059663">
    <property type="protein sequence ID" value="QRW21006.1"/>
    <property type="molecule type" value="Genomic_DNA"/>
</dbReference>
<feature type="region of interest" description="Disordered" evidence="3">
    <location>
        <begin position="1899"/>
        <end position="1973"/>
    </location>
</feature>
<dbReference type="GeneID" id="67028274"/>
<feature type="compositionally biased region" description="Low complexity" evidence="3">
    <location>
        <begin position="217"/>
        <end position="226"/>
    </location>
</feature>
<evidence type="ECO:0000256" key="3">
    <source>
        <dbReference type="SAM" id="MobiDB-lite"/>
    </source>
</evidence>
<feature type="compositionally biased region" description="Basic and acidic residues" evidence="3">
    <location>
        <begin position="619"/>
        <end position="628"/>
    </location>
</feature>
<proteinExistence type="predicted"/>
<feature type="region of interest" description="Disordered" evidence="3">
    <location>
        <begin position="980"/>
        <end position="1011"/>
    </location>
</feature>
<dbReference type="GO" id="GO:0008270">
    <property type="term" value="F:zinc ion binding"/>
    <property type="evidence" value="ECO:0007669"/>
    <property type="project" value="InterPro"/>
</dbReference>
<dbReference type="KEGG" id="rsx:RhiXN_05995"/>
<dbReference type="PANTHER" id="PTHR37534:SF46">
    <property type="entry name" value="ZN(II)2CYS6 TRANSCRIPTION FACTOR (EUROFUNG)"/>
    <property type="match status" value="1"/>
</dbReference>
<dbReference type="PANTHER" id="PTHR37534">
    <property type="entry name" value="TRANSCRIPTIONAL ACTIVATOR PROTEIN UGA3"/>
    <property type="match status" value="1"/>
</dbReference>
<feature type="compositionally biased region" description="Low complexity" evidence="3">
    <location>
        <begin position="1053"/>
        <end position="1066"/>
    </location>
</feature>
<organism evidence="4 5">
    <name type="scientific">Rhizoctonia solani</name>
    <dbReference type="NCBI Taxonomy" id="456999"/>
    <lineage>
        <taxon>Eukaryota</taxon>
        <taxon>Fungi</taxon>
        <taxon>Dikarya</taxon>
        <taxon>Basidiomycota</taxon>
        <taxon>Agaricomycotina</taxon>
        <taxon>Agaricomycetes</taxon>
        <taxon>Cantharellales</taxon>
        <taxon>Ceratobasidiaceae</taxon>
        <taxon>Rhizoctonia</taxon>
    </lineage>
</organism>
<feature type="region of interest" description="Disordered" evidence="3">
    <location>
        <begin position="599"/>
        <end position="684"/>
    </location>
</feature>
<reference evidence="4" key="1">
    <citation type="submission" date="2020-05" db="EMBL/GenBank/DDBJ databases">
        <title>Evolutionary and genomic comparisons of hybrid uninucleate and nonhybrid Rhizoctonia fungi.</title>
        <authorList>
            <person name="Li C."/>
            <person name="Chen X."/>
        </authorList>
    </citation>
    <scope>NUCLEOTIDE SEQUENCE</scope>
    <source>
        <strain evidence="4">AG-1 IA</strain>
    </source>
</reference>
<feature type="compositionally biased region" description="Polar residues" evidence="3">
    <location>
        <begin position="1582"/>
        <end position="1595"/>
    </location>
</feature>
<dbReference type="Pfam" id="PF11951">
    <property type="entry name" value="Fungal_trans_2"/>
    <property type="match status" value="1"/>
</dbReference>
<feature type="compositionally biased region" description="Basic and acidic residues" evidence="3">
    <location>
        <begin position="535"/>
        <end position="550"/>
    </location>
</feature>
<feature type="compositionally biased region" description="Polar residues" evidence="3">
    <location>
        <begin position="233"/>
        <end position="248"/>
    </location>
</feature>
<gene>
    <name evidence="4" type="ORF">RhiXN_05995</name>
</gene>
<evidence type="ECO:0000313" key="5">
    <source>
        <dbReference type="Proteomes" id="UP000650533"/>
    </source>
</evidence>
<feature type="region of interest" description="Disordered" evidence="3">
    <location>
        <begin position="1280"/>
        <end position="1302"/>
    </location>
</feature>
<keyword evidence="2" id="KW-0539">Nucleus</keyword>
<feature type="compositionally biased region" description="Low complexity" evidence="3">
    <location>
        <begin position="339"/>
        <end position="352"/>
    </location>
</feature>
<feature type="compositionally biased region" description="Polar residues" evidence="3">
    <location>
        <begin position="1926"/>
        <end position="1940"/>
    </location>
</feature>
<feature type="compositionally biased region" description="Low complexity" evidence="3">
    <location>
        <begin position="1"/>
        <end position="37"/>
    </location>
</feature>
<evidence type="ECO:0000256" key="2">
    <source>
        <dbReference type="ARBA" id="ARBA00023242"/>
    </source>
</evidence>
<dbReference type="CDD" id="cd00067">
    <property type="entry name" value="GAL4"/>
    <property type="match status" value="1"/>
</dbReference>
<sequence>MFKSLSSRSTRSVSVSSSGTTTSPSTLTTPTSATSLPPTLPPIAPTPTRDVPTICVVAATPGTPGSPIIEKRRTRTLVPKRPVIGKENSPYGESSRVGSLGRVRPKQPPTIPEQPVDPKVEVADLVARQFVASRNERQVHTMGPSSGFSFVPAPRNPSPPTRQTSYRIKPNKSSKRAHGENCTETSGGQVEAIKETISRGTRPISRIGSEVLGSLRGGTLTRGSSRAKVGSTRVLTDSSAQEGSTDENAGTAFMVAKKKSRGTLDSIRWALGDRTNAAKKAEKEKEKADKAMEKSRQSQDSSSSERHKVKLTIDTRAPPVDKAHPTTDTPSNSALSPVAETPTTAPAAPTTALESGTDSEAVTSGTEKSKWKWTIGRRRAKSPGPSLSPTSERPGHTRTMSLDVDALLAAAKSEGRDEGMGTYARRRHRTASFDLPTLLQSTVTEDQVENRGSPLPPQPLPVAIAPVDFGQEPKAIRKGSTESAETQASSGTMRRSSIANLIHGDSASNTGSLALRAMRSVRSITSIARLGGWGKGDESDKGKEKEGTLKDKKKRKGRKMPAFDEDEPTNTSEESWEAGALGRDPTMTLTATVGQPILPNLQLGNTRGDLGIGGPARDGTQEGRDWVAGDRNGSGSSSRVAPSTISFGKAHQPRMSNESSGSSNYPASSTHETASVTSSKPRRSMSVDYDSLFSIDTSEMDAGSGTLKNRTKRKQDTTRPPPRSLMGLFEVPTAPAPESPAHVEVQGVKIGKGRVRERVREFEARAEEHSSAAHPPYGTIRSVSAPFPGPIALSIGPAAAKEVVVQQDTFFQDREHALSLGRSASVPLLVESPNRPTRMRPKSEQLLRRLSREDAASISMINAANSDLSDLINRLDLSATPDSKYQLSPPVCRATPKFAQESPSKRSPRDLAGQQSLTAIVGYGHSRTSSEEDVDAEIQHVLFKGKTSKASVFTFAPDLSSEPQSASIASSALQALDSAPDIQDDTDCASEDFEQDTPRERSSQAAVKARRRAGTYDRLVGELMSASKDSEGGSDIPDELQAILTSQSEDESSPVLSSSSSLPLEPRVTRQNSKVQFQLPEELREDTQTDNEEVTFDFTGELGQLKGGSRNSFVEVLVSAFKTPALPSVGEGQLQLNLESPIRPLQRSERDLHSSEDRTPTFAQASKTAAEHSNQYLQPDRSFDIGRLPDARVSGTFDYETLMRELDEVSSAIEESVRAPEPSANRRRLHRLSTDSDRSSLFRGGRSHRRDEPTATFSFAAPPVSFHNRPYSKQIVHSMENDHTGRLSLTGELPGRDGEDSDRFARPGLGDKMFQMGAELGLPLPSIMASPANSDGSAGQQAGYEDYTGYSYAPERRLSYVSDRRNSYAPSIADQQRMSFMSYDSYLEVPGNGNGRRSSIDADSLFERRGRPSSISSVSIFGDDNRRRRRSKVFNPNFRPVSIISMQSETTGEDDTMVSMIGGSDGARVPRKSIATNLLLDASPCMRAEKRAKEIARAQHIEANRAASLSALTGEPMDLTPPQPKSSADSIFEYSPSKGRSCIPSRPFARPRPPAGSQSMADDSDDEEFSLSGGTPMPSMFNKLTSPGVGSTNTSVRKRSSGLICTAEPPDTPPLSDEEPIFSGPHMNRSKSRLETKAGNVSILAQAPPSTGRRTRTRAQEQRHRLSRSSVNLSISEDDLPRGASAFVSRSHSSADSSVSESVIVINPDAQMAEMIEMIGAGHVYSNEQLEAVTRYLALRNEAVETVARSQKIWQDTDFSRFTLSTFIPPTNSSEIKAMIDHSQSVYNEIPVEVYRRPRSRHPRSCARPSPYHIARHSFKSTMSPHTRMATESVEHALALLPPMNDTVSRSRPVPESPYLAHTGTGLLSPGPGARSIATTVPLSPLVVNVQTVSTIGDKHAKSALRPRAGSGNRSALGLGKKPSSGPANGNATGTQSTSAKENEALGTMSNNSHNLRINRPRPKGRVASGTARPSALRLQSIRFYTAFDHAPMRKKCDETKPGCQRCEGSGIQCPGYAFIACDPVKRTKCAKKPIPTLNTQRQSIPTDTSSEVAESSSVVGSIKSPFDVTVHTSGNFGLSETSLLSDMIDNHREDITRAHQLNSTYRAGVAYGDHFHMGTEPNSTFHILKEQTHVYSSGTSSYEHSDLGQQLLPPPSLDQPCSSDLRVYSAQDSEDVRRVIFGSLVLDKNSASNTLSFILESYAAWIQRAAYDPVRVARRSKDAIVKHYGSSIESRWTITLMANLVRRLAKSRSTDVIYTRACSTMVSALQARLRHDIAFVVSRDPCETEMLKATNVFDSALGLASILTTSGSIVAGMKTLGEAAPVFRWLCPGSPGNQVHLQTLFLHPVDSLRDHAIMDLFSSIIVPRPTIFQYDATIDPKLESSVLAFSDDVGIQWARGIPDQITLAFARISSLQRSLTWEPRELDELEAMLQSFVPLPTISSDSHTALARAVVQECWREVGYIYLYMGVCRANAEDRRVVEALSRFLSAINRVKPGRVPDSFLMMGLIISGLVARNNADRAIIIDRIRGVEEVKYSGNSICSRLEQIWNTVDAESRPSVWADWRIPFLDKAVSR</sequence>
<evidence type="ECO:0000256" key="1">
    <source>
        <dbReference type="ARBA" id="ARBA00004123"/>
    </source>
</evidence>
<feature type="compositionally biased region" description="Polar residues" evidence="3">
    <location>
        <begin position="353"/>
        <end position="366"/>
    </location>
</feature>
<feature type="region of interest" description="Disordered" evidence="3">
    <location>
        <begin position="1646"/>
        <end position="1674"/>
    </location>
</feature>
<feature type="region of interest" description="Disordered" evidence="3">
    <location>
        <begin position="217"/>
        <end position="400"/>
    </location>
</feature>
<dbReference type="Proteomes" id="UP000650533">
    <property type="component" value="Chromosome 6"/>
</dbReference>